<sequence length="125" mass="14155">MGVQSKRPRPGWGSDEEEEKVETEYLYNKRRCKKHHFIVEDGVTLWSNPHECLSPENLSSNTIDDMDADVLRGVSVEFCAGGENEQLSTTLFNTICKVLDRTNIHFTKSTRLRLLGCGGLSVCYD</sequence>
<comment type="caution">
    <text evidence="1">The sequence shown here is derived from an EMBL/GenBank/DDBJ whole genome shotgun (WGS) entry which is preliminary data.</text>
</comment>
<reference evidence="1" key="1">
    <citation type="submission" date="2017-01" db="EMBL/GenBank/DDBJ databases">
        <title>Draft genome sequence of uncultured bacilliform virus purified from snow crab.</title>
        <authorList>
            <person name="Takano T."/>
        </authorList>
    </citation>
    <scope>NUCLEOTIDE SEQUENCE</scope>
    <source>
        <strain evidence="1">Isolate_1</strain>
    </source>
</reference>
<name>A0A1Q3DL37_9VIRU</name>
<proteinExistence type="predicted"/>
<dbReference type="EMBL" id="BDLS01000002">
    <property type="protein sequence ID" value="GAV93181.1"/>
    <property type="molecule type" value="Genomic_DNA"/>
</dbReference>
<protein>
    <submittedName>
        <fullName evidence="1">Uncharacterized protein</fullName>
    </submittedName>
</protein>
<accession>A0A1Q3DL37</accession>
<organism evidence="1">
    <name type="scientific">Chionoecetes opilio bacilliform virus</name>
    <dbReference type="NCBI Taxonomy" id="1825681"/>
    <lineage>
        <taxon>Viruses</taxon>
        <taxon>Viruses incertae sedis</taxon>
        <taxon>Naldaviricetes</taxon>
        <taxon>Nimaviridae</taxon>
    </lineage>
</organism>
<gene>
    <name evidence="1" type="ORF">SCV_058</name>
</gene>
<evidence type="ECO:0000313" key="1">
    <source>
        <dbReference type="EMBL" id="GAV93181.1"/>
    </source>
</evidence>